<dbReference type="EMBL" id="VIBQ01000014">
    <property type="protein sequence ID" value="KAB8349574.1"/>
    <property type="molecule type" value="Genomic_DNA"/>
</dbReference>
<accession>A0A5N6KVM3</accession>
<evidence type="ECO:0008006" key="3">
    <source>
        <dbReference type="Google" id="ProtNLM"/>
    </source>
</evidence>
<organism evidence="1 2">
    <name type="scientific">Carpinus fangiana</name>
    <dbReference type="NCBI Taxonomy" id="176857"/>
    <lineage>
        <taxon>Eukaryota</taxon>
        <taxon>Viridiplantae</taxon>
        <taxon>Streptophyta</taxon>
        <taxon>Embryophyta</taxon>
        <taxon>Tracheophyta</taxon>
        <taxon>Spermatophyta</taxon>
        <taxon>Magnoliopsida</taxon>
        <taxon>eudicotyledons</taxon>
        <taxon>Gunneridae</taxon>
        <taxon>Pentapetalae</taxon>
        <taxon>rosids</taxon>
        <taxon>fabids</taxon>
        <taxon>Fagales</taxon>
        <taxon>Betulaceae</taxon>
        <taxon>Carpinus</taxon>
    </lineage>
</organism>
<dbReference type="AlphaFoldDB" id="A0A5N6KVM3"/>
<keyword evidence="2" id="KW-1185">Reference proteome</keyword>
<proteinExistence type="predicted"/>
<dbReference type="Proteomes" id="UP000327013">
    <property type="component" value="Unassembled WGS sequence"/>
</dbReference>
<dbReference type="SUPFAM" id="SSF57414">
    <property type="entry name" value="Hairpin loop containing domain-like"/>
    <property type="match status" value="1"/>
</dbReference>
<comment type="caution">
    <text evidence="1">The sequence shown here is derived from an EMBL/GenBank/DDBJ whole genome shotgun (WGS) entry which is preliminary data.</text>
</comment>
<evidence type="ECO:0000313" key="2">
    <source>
        <dbReference type="Proteomes" id="UP000327013"/>
    </source>
</evidence>
<reference evidence="1 2" key="1">
    <citation type="submission" date="2019-06" db="EMBL/GenBank/DDBJ databases">
        <title>A chromosomal-level reference genome of Carpinus fangiana (Coryloideae, Betulaceae).</title>
        <authorList>
            <person name="Yang X."/>
            <person name="Wang Z."/>
            <person name="Zhang L."/>
            <person name="Hao G."/>
            <person name="Liu J."/>
            <person name="Yang Y."/>
        </authorList>
    </citation>
    <scope>NUCLEOTIDE SEQUENCE [LARGE SCALE GENOMIC DNA]</scope>
    <source>
        <strain evidence="1">Cfa_2016G</strain>
        <tissue evidence="1">Leaf</tissue>
    </source>
</reference>
<name>A0A5N6KVM3_9ROSI</name>
<protein>
    <recommendedName>
        <fullName evidence="3">Apple domain-containing protein</fullName>
    </recommendedName>
</protein>
<gene>
    <name evidence="1" type="ORF">FH972_023598</name>
</gene>
<evidence type="ECO:0000313" key="1">
    <source>
        <dbReference type="EMBL" id="KAB8349574.1"/>
    </source>
</evidence>
<sequence>MCDYLAGDLRVFRRAASFPKVIILQVFWAWINFKAADMAGKTAYLAFSIYGCALRVLASSSTDTYSATRIYSATGTVPPIAPTSCPNNFRPYEKPGYHCGDFGYNTQPGWLDRFEAYTDYHPEHKCYTSCRYDLRCKSFAYNMTDNYCRTFSISVKGKGFRSDAESDTRYWNLQGCFQRFRDTQGPNLLFNPDFDTAHYSSTGKVFSFSGWNVGRYDESNSNTIPGAYGFSTGIIAVEVPDSTKPGGKNKFISKGEEIVRHLRYCRDIIILKSKRVADYWSGQQVLRSRVSILIVPRLSYCIE</sequence>